<feature type="domain" description="UspA" evidence="4">
    <location>
        <begin position="6"/>
        <end position="143"/>
    </location>
</feature>
<dbReference type="PRINTS" id="PR01438">
    <property type="entry name" value="UNVRSLSTRESS"/>
</dbReference>
<evidence type="ECO:0000259" key="4">
    <source>
        <dbReference type="Pfam" id="PF00582"/>
    </source>
</evidence>
<keyword evidence="3" id="KW-0067">ATP-binding</keyword>
<evidence type="ECO:0000313" key="5">
    <source>
        <dbReference type="EMBL" id="GAA4547436.1"/>
    </source>
</evidence>
<dbReference type="EMBL" id="BAABGT010000036">
    <property type="protein sequence ID" value="GAA4547436.1"/>
    <property type="molecule type" value="Genomic_DNA"/>
</dbReference>
<comment type="caution">
    <text evidence="5">The sequence shown here is derived from an EMBL/GenBank/DDBJ whole genome shotgun (WGS) entry which is preliminary data.</text>
</comment>
<dbReference type="InterPro" id="IPR014729">
    <property type="entry name" value="Rossmann-like_a/b/a_fold"/>
</dbReference>
<evidence type="ECO:0000313" key="6">
    <source>
        <dbReference type="Proteomes" id="UP001501598"/>
    </source>
</evidence>
<gene>
    <name evidence="5" type="ORF">GCM10023175_31740</name>
</gene>
<dbReference type="Gene3D" id="3.40.50.620">
    <property type="entry name" value="HUPs"/>
    <property type="match status" value="2"/>
</dbReference>
<reference evidence="6" key="1">
    <citation type="journal article" date="2019" name="Int. J. Syst. Evol. Microbiol.">
        <title>The Global Catalogue of Microorganisms (GCM) 10K type strain sequencing project: providing services to taxonomists for standard genome sequencing and annotation.</title>
        <authorList>
            <consortium name="The Broad Institute Genomics Platform"/>
            <consortium name="The Broad Institute Genome Sequencing Center for Infectious Disease"/>
            <person name="Wu L."/>
            <person name="Ma J."/>
        </authorList>
    </citation>
    <scope>NUCLEOTIDE SEQUENCE [LARGE SCALE GENOMIC DNA]</scope>
    <source>
        <strain evidence="6">JCM 17906</strain>
    </source>
</reference>
<evidence type="ECO:0000256" key="3">
    <source>
        <dbReference type="ARBA" id="ARBA00022840"/>
    </source>
</evidence>
<sequence>MHAHGPVVVGVDGSASGAEAVCWAAREAARRRARLRLVSALVLPEPNHIGNPGLGTSYKSTMTEAAEQVLADAVALARDTEPGVDMESELRTGFAVPVLLAESQEAGLVVVGSRGLGGFSGLLVGSVAVALAARGTSPVVVVRGDAEEGAADDVRPVVVGVDGSPISEEALALAFEEAALHGAPLLALHTWQDDVVELSIAPLVDWNAVEAEEHVLLAERLAGWAEKYPDVEVRRRVVRDRPAAELVELSRGARLVVVGSRGRGGVRGLLLGSVGHALIHHSSCPVLIARPS</sequence>
<dbReference type="Proteomes" id="UP001501598">
    <property type="component" value="Unassembled WGS sequence"/>
</dbReference>
<dbReference type="Pfam" id="PF00582">
    <property type="entry name" value="Usp"/>
    <property type="match status" value="2"/>
</dbReference>
<name>A0ABP8RU82_9PSEU</name>
<keyword evidence="6" id="KW-1185">Reference proteome</keyword>
<dbReference type="RefSeq" id="WP_345418273.1">
    <property type="nucleotide sequence ID" value="NZ_BAABGT010000036.1"/>
</dbReference>
<keyword evidence="2" id="KW-0547">Nucleotide-binding</keyword>
<protein>
    <submittedName>
        <fullName evidence="5">Universal stress protein</fullName>
    </submittedName>
</protein>
<evidence type="ECO:0000256" key="1">
    <source>
        <dbReference type="ARBA" id="ARBA00008791"/>
    </source>
</evidence>
<dbReference type="PANTHER" id="PTHR46268:SF27">
    <property type="entry name" value="UNIVERSAL STRESS PROTEIN RV2623"/>
    <property type="match status" value="1"/>
</dbReference>
<dbReference type="InterPro" id="IPR006016">
    <property type="entry name" value="UspA"/>
</dbReference>
<dbReference type="SUPFAM" id="SSF52402">
    <property type="entry name" value="Adenine nucleotide alpha hydrolases-like"/>
    <property type="match status" value="2"/>
</dbReference>
<evidence type="ECO:0000256" key="2">
    <source>
        <dbReference type="ARBA" id="ARBA00022741"/>
    </source>
</evidence>
<dbReference type="InterPro" id="IPR006015">
    <property type="entry name" value="Universal_stress_UspA"/>
</dbReference>
<organism evidence="5 6">
    <name type="scientific">Pseudonocardia xishanensis</name>
    <dbReference type="NCBI Taxonomy" id="630995"/>
    <lineage>
        <taxon>Bacteria</taxon>
        <taxon>Bacillati</taxon>
        <taxon>Actinomycetota</taxon>
        <taxon>Actinomycetes</taxon>
        <taxon>Pseudonocardiales</taxon>
        <taxon>Pseudonocardiaceae</taxon>
        <taxon>Pseudonocardia</taxon>
    </lineage>
</organism>
<proteinExistence type="inferred from homology"/>
<comment type="similarity">
    <text evidence="1">Belongs to the universal stress protein A family.</text>
</comment>
<dbReference type="PANTHER" id="PTHR46268">
    <property type="entry name" value="STRESS RESPONSE PROTEIN NHAX"/>
    <property type="match status" value="1"/>
</dbReference>
<feature type="domain" description="UspA" evidence="4">
    <location>
        <begin position="155"/>
        <end position="290"/>
    </location>
</feature>
<accession>A0ABP8RU82</accession>